<keyword evidence="2 4" id="KW-0808">Transferase</keyword>
<evidence type="ECO:0000313" key="4">
    <source>
        <dbReference type="EMBL" id="MFC3149204.1"/>
    </source>
</evidence>
<reference evidence="5" key="1">
    <citation type="journal article" date="2019" name="Int. J. Syst. Evol. Microbiol.">
        <title>The Global Catalogue of Microorganisms (GCM) 10K type strain sequencing project: providing services to taxonomists for standard genome sequencing and annotation.</title>
        <authorList>
            <consortium name="The Broad Institute Genomics Platform"/>
            <consortium name="The Broad Institute Genome Sequencing Center for Infectious Disease"/>
            <person name="Wu L."/>
            <person name="Ma J."/>
        </authorList>
    </citation>
    <scope>NUCLEOTIDE SEQUENCE [LARGE SCALE GENOMIC DNA]</scope>
    <source>
        <strain evidence="5">KCTC 52168</strain>
    </source>
</reference>
<accession>A0ABV7H5N4</accession>
<dbReference type="InterPro" id="IPR018197">
    <property type="entry name" value="Glycerate_kinase_RE-like"/>
</dbReference>
<keyword evidence="3 4" id="KW-0418">Kinase</keyword>
<name>A0ABV7H5N4_9BURK</name>
<dbReference type="RefSeq" id="WP_377305788.1">
    <property type="nucleotide sequence ID" value="NZ_CP180191.1"/>
</dbReference>
<gene>
    <name evidence="4" type="ORF">ACFOEN_16400</name>
</gene>
<dbReference type="GO" id="GO:0008887">
    <property type="term" value="F:glycerate kinase activity"/>
    <property type="evidence" value="ECO:0007669"/>
    <property type="project" value="UniProtKB-EC"/>
</dbReference>
<dbReference type="PANTHER" id="PTHR21599:SF0">
    <property type="entry name" value="GLYCERATE KINASE"/>
    <property type="match status" value="1"/>
</dbReference>
<dbReference type="SUPFAM" id="SSF110738">
    <property type="entry name" value="Glycerate kinase I"/>
    <property type="match status" value="1"/>
</dbReference>
<comment type="caution">
    <text evidence="4">The sequence shown here is derived from an EMBL/GenBank/DDBJ whole genome shotgun (WGS) entry which is preliminary data.</text>
</comment>
<protein>
    <submittedName>
        <fullName evidence="4">Glycerate kinase</fullName>
        <ecNumber evidence="4">2.7.1.31</ecNumber>
    </submittedName>
</protein>
<keyword evidence="5" id="KW-1185">Reference proteome</keyword>
<dbReference type="EMBL" id="JBHRTI010000010">
    <property type="protein sequence ID" value="MFC3149204.1"/>
    <property type="molecule type" value="Genomic_DNA"/>
</dbReference>
<evidence type="ECO:0000256" key="3">
    <source>
        <dbReference type="ARBA" id="ARBA00022777"/>
    </source>
</evidence>
<dbReference type="PANTHER" id="PTHR21599">
    <property type="entry name" value="GLYCERATE KINASE"/>
    <property type="match status" value="1"/>
</dbReference>
<sequence length="454" mass="47251">MNTPINLTPAPLMARPLTVLVAPSGFKESLGADEVTQHIAAGVHRVLPDARVICAPLVDGGEGFTEALVRATGGTMHPVRVTGPVGQPVDAFFGMLGGRSRPTAVIEMAAAAGLRLVPRDQRDPTLTTSRGVGELIRAALDAGAESILLGCGDSGVNDGGAGMAQALGIKLLDVLGEEIGPGGAELVRLARIDFSGMDRRLRSVKLDAAVNWHNVLLGPRGVARIYGPQKGASAQQVDQLEIALTNYAACIRAETRLDLGQAPGCGASGGLGAGFVGLLGGALHPRYDIVMQYLELDALIRQADLVLTAEGSLDGQTPFGKIPAEVAHRAKRRGLPVIALAGTIGKGAAANFAHGIDAFASIVKRPCSLDDAIAHAGKWLMRAAEDAIRMVAVGYRLAQGTPMTCVAPRKAPRAGRTAAARNISMQVRVSRHVAQLRAARSRRAAALSFTPRLH</sequence>
<dbReference type="Gene3D" id="3.40.50.10350">
    <property type="entry name" value="Glycerate kinase, domain 1"/>
    <property type="match status" value="1"/>
</dbReference>
<evidence type="ECO:0000256" key="2">
    <source>
        <dbReference type="ARBA" id="ARBA00022679"/>
    </source>
</evidence>
<dbReference type="InterPro" id="IPR018193">
    <property type="entry name" value="Glyc_kinase_flavodox-like_fold"/>
</dbReference>
<organism evidence="4 5">
    <name type="scientific">Piscinibacterium candidicorallinum</name>
    <dbReference type="NCBI Taxonomy" id="1793872"/>
    <lineage>
        <taxon>Bacteria</taxon>
        <taxon>Pseudomonadati</taxon>
        <taxon>Pseudomonadota</taxon>
        <taxon>Betaproteobacteria</taxon>
        <taxon>Burkholderiales</taxon>
        <taxon>Piscinibacterium</taxon>
    </lineage>
</organism>
<dbReference type="InterPro" id="IPR036129">
    <property type="entry name" value="Glycerate_kinase_sf"/>
</dbReference>
<dbReference type="NCBIfam" id="TIGR00045">
    <property type="entry name" value="glycerate kinase"/>
    <property type="match status" value="1"/>
</dbReference>
<dbReference type="InterPro" id="IPR004381">
    <property type="entry name" value="Glycerate_kinase"/>
</dbReference>
<evidence type="ECO:0000256" key="1">
    <source>
        <dbReference type="ARBA" id="ARBA00006284"/>
    </source>
</evidence>
<dbReference type="Pfam" id="PF02595">
    <property type="entry name" value="Gly_kinase"/>
    <property type="match status" value="1"/>
</dbReference>
<evidence type="ECO:0000313" key="5">
    <source>
        <dbReference type="Proteomes" id="UP001595556"/>
    </source>
</evidence>
<proteinExistence type="inferred from homology"/>
<comment type="similarity">
    <text evidence="1">Belongs to the glycerate kinase type-1 family.</text>
</comment>
<dbReference type="Gene3D" id="3.90.1510.10">
    <property type="entry name" value="Glycerate kinase, domain 2"/>
    <property type="match status" value="1"/>
</dbReference>
<dbReference type="Proteomes" id="UP001595556">
    <property type="component" value="Unassembled WGS sequence"/>
</dbReference>
<dbReference type="EC" id="2.7.1.31" evidence="4"/>